<evidence type="ECO:0000313" key="2">
    <source>
        <dbReference type="EMBL" id="QJA70612.1"/>
    </source>
</evidence>
<evidence type="ECO:0000313" key="3">
    <source>
        <dbReference type="EMBL" id="QJA96206.1"/>
    </source>
</evidence>
<dbReference type="EMBL" id="MT143379">
    <property type="protein sequence ID" value="QJA96206.1"/>
    <property type="molecule type" value="Genomic_DNA"/>
</dbReference>
<protein>
    <submittedName>
        <fullName evidence="2">Uncharacterized protein</fullName>
    </submittedName>
</protein>
<reference evidence="2" key="1">
    <citation type="submission" date="2020-03" db="EMBL/GenBank/DDBJ databases">
        <title>The deep terrestrial virosphere.</title>
        <authorList>
            <person name="Holmfeldt K."/>
            <person name="Nilsson E."/>
            <person name="Simone D."/>
            <person name="Lopez-Fernandez M."/>
            <person name="Wu X."/>
            <person name="de Brujin I."/>
            <person name="Lundin D."/>
            <person name="Andersson A."/>
            <person name="Bertilsson S."/>
            <person name="Dopson M."/>
        </authorList>
    </citation>
    <scope>NUCLEOTIDE SEQUENCE</scope>
    <source>
        <strain evidence="2">MM415A03636</strain>
        <strain evidence="3">MM415B04899</strain>
    </source>
</reference>
<keyword evidence="1" id="KW-0175">Coiled coil</keyword>
<feature type="coiled-coil region" evidence="1">
    <location>
        <begin position="48"/>
        <end position="75"/>
    </location>
</feature>
<sequence>MKLSHWAKKQGITYRTAWEHFRTGKIPHAYKLATGAIIVPDDQDAEWIKTQQKELVRANKGLRRLRRKLDSLKDKE</sequence>
<dbReference type="AlphaFoldDB" id="A0A6M3JNL5"/>
<organism evidence="2">
    <name type="scientific">viral metagenome</name>
    <dbReference type="NCBI Taxonomy" id="1070528"/>
    <lineage>
        <taxon>unclassified sequences</taxon>
        <taxon>metagenomes</taxon>
        <taxon>organismal metagenomes</taxon>
    </lineage>
</organism>
<proteinExistence type="predicted"/>
<name>A0A6M3JNL5_9ZZZZ</name>
<evidence type="ECO:0000256" key="1">
    <source>
        <dbReference type="SAM" id="Coils"/>
    </source>
</evidence>
<gene>
    <name evidence="2" type="ORF">MM415A03636_0004</name>
    <name evidence="3" type="ORF">MM415B04899_0010</name>
</gene>
<dbReference type="EMBL" id="MT141807">
    <property type="protein sequence ID" value="QJA70612.1"/>
    <property type="molecule type" value="Genomic_DNA"/>
</dbReference>
<accession>A0A6M3JNL5</accession>